<dbReference type="InParanoid" id="F4X581"/>
<keyword evidence="2" id="KW-1185">Reference proteome</keyword>
<proteinExistence type="predicted"/>
<accession>F4X581</accession>
<dbReference type="EMBL" id="GL888693">
    <property type="protein sequence ID" value="EGI58409.1"/>
    <property type="molecule type" value="Genomic_DNA"/>
</dbReference>
<organism evidence="2">
    <name type="scientific">Acromyrmex echinatior</name>
    <name type="common">Panamanian leafcutter ant</name>
    <name type="synonym">Acromyrmex octospinosus echinatior</name>
    <dbReference type="NCBI Taxonomy" id="103372"/>
    <lineage>
        <taxon>Eukaryota</taxon>
        <taxon>Metazoa</taxon>
        <taxon>Ecdysozoa</taxon>
        <taxon>Arthropoda</taxon>
        <taxon>Hexapoda</taxon>
        <taxon>Insecta</taxon>
        <taxon>Pterygota</taxon>
        <taxon>Neoptera</taxon>
        <taxon>Endopterygota</taxon>
        <taxon>Hymenoptera</taxon>
        <taxon>Apocrita</taxon>
        <taxon>Aculeata</taxon>
        <taxon>Formicoidea</taxon>
        <taxon>Formicidae</taxon>
        <taxon>Myrmicinae</taxon>
        <taxon>Acromyrmex</taxon>
    </lineage>
</organism>
<gene>
    <name evidence="1" type="ORF">G5I_13506</name>
</gene>
<reference evidence="1" key="1">
    <citation type="submission" date="2011-02" db="EMBL/GenBank/DDBJ databases">
        <title>The genome of the leaf-cutting ant Acromyrmex echinatior suggests key adaptations to social evolution and fungus farming.</title>
        <authorList>
            <person name="Nygaard S."/>
            <person name="Zhang G."/>
        </authorList>
    </citation>
    <scope>NUCLEOTIDE SEQUENCE</scope>
</reference>
<sequence length="252" mass="27954">MIRVSFRVTASRLQALCERFCANAHLFHGVYSSRPCTSTRYSLGPRKTLNHRRPVAIFQSCLCRVALITSGFVPCASGDNNENKEVEGVDFNLYANTGATKPLLIVALGSYSIIIPTIKGPDDIRLLKSLRKRKMIILVFKEKETFVRIETPINLGGLITPSNAKKSRTPIYLPTIEFPYLSCQGNSYEEPIMVSFVIVEPGKAHITGAGKSGFVLDDEDDRHVNDAFPVYALTADADTRRSRKSYGGLHAR</sequence>
<evidence type="ECO:0000313" key="2">
    <source>
        <dbReference type="Proteomes" id="UP000007755"/>
    </source>
</evidence>
<dbReference type="Proteomes" id="UP000007755">
    <property type="component" value="Unassembled WGS sequence"/>
</dbReference>
<name>F4X581_ACREC</name>
<dbReference type="AlphaFoldDB" id="F4X581"/>
<evidence type="ECO:0000313" key="1">
    <source>
        <dbReference type="EMBL" id="EGI58409.1"/>
    </source>
</evidence>
<protein>
    <submittedName>
        <fullName evidence="1">Uncharacterized protein</fullName>
    </submittedName>
</protein>